<sequence length="71" mass="8123">MRERTEGWSVAAEAFEIPRRLGLGQTTGSLRSDKETGTDPGTSSQVEKAVCWITQCFISFYFFFFFVLFLK</sequence>
<accession>A0A2P2JWY6</accession>
<protein>
    <submittedName>
        <fullName evidence="3">Uncharacterized protein</fullName>
    </submittedName>
</protein>
<evidence type="ECO:0000313" key="3">
    <source>
        <dbReference type="EMBL" id="MBW97975.1"/>
    </source>
</evidence>
<proteinExistence type="predicted"/>
<evidence type="ECO:0000256" key="2">
    <source>
        <dbReference type="SAM" id="Phobius"/>
    </source>
</evidence>
<reference evidence="3" key="1">
    <citation type="submission" date="2018-02" db="EMBL/GenBank/DDBJ databases">
        <title>Rhizophora mucronata_Transcriptome.</title>
        <authorList>
            <person name="Meera S.P."/>
            <person name="Sreeshan A."/>
            <person name="Augustine A."/>
        </authorList>
    </citation>
    <scope>NUCLEOTIDE SEQUENCE</scope>
    <source>
        <tissue evidence="3">Leaf</tissue>
    </source>
</reference>
<keyword evidence="2" id="KW-0472">Membrane</keyword>
<evidence type="ECO:0000256" key="1">
    <source>
        <dbReference type="SAM" id="MobiDB-lite"/>
    </source>
</evidence>
<dbReference type="EMBL" id="GGEC01017492">
    <property type="protein sequence ID" value="MBW97975.1"/>
    <property type="molecule type" value="Transcribed_RNA"/>
</dbReference>
<name>A0A2P2JWY6_RHIMU</name>
<dbReference type="AlphaFoldDB" id="A0A2P2JWY6"/>
<dbReference type="EMBL" id="GGEC01017494">
    <property type="protein sequence ID" value="MBW97977.1"/>
    <property type="molecule type" value="Transcribed_RNA"/>
</dbReference>
<feature type="region of interest" description="Disordered" evidence="1">
    <location>
        <begin position="22"/>
        <end position="44"/>
    </location>
</feature>
<organism evidence="3">
    <name type="scientific">Rhizophora mucronata</name>
    <name type="common">Asiatic mangrove</name>
    <dbReference type="NCBI Taxonomy" id="61149"/>
    <lineage>
        <taxon>Eukaryota</taxon>
        <taxon>Viridiplantae</taxon>
        <taxon>Streptophyta</taxon>
        <taxon>Embryophyta</taxon>
        <taxon>Tracheophyta</taxon>
        <taxon>Spermatophyta</taxon>
        <taxon>Magnoliopsida</taxon>
        <taxon>eudicotyledons</taxon>
        <taxon>Gunneridae</taxon>
        <taxon>Pentapetalae</taxon>
        <taxon>rosids</taxon>
        <taxon>fabids</taxon>
        <taxon>Malpighiales</taxon>
        <taxon>Rhizophoraceae</taxon>
        <taxon>Rhizophora</taxon>
    </lineage>
</organism>
<keyword evidence="2" id="KW-0812">Transmembrane</keyword>
<feature type="transmembrane region" description="Helical" evidence="2">
    <location>
        <begin position="52"/>
        <end position="70"/>
    </location>
</feature>
<dbReference type="EMBL" id="GGEC01017491">
    <property type="protein sequence ID" value="MBW97974.1"/>
    <property type="molecule type" value="Transcribed_RNA"/>
</dbReference>
<keyword evidence="2" id="KW-1133">Transmembrane helix</keyword>